<evidence type="ECO:0000313" key="1">
    <source>
        <dbReference type="EMBL" id="MDR6219614.1"/>
    </source>
</evidence>
<dbReference type="EMBL" id="JAVDQK010000008">
    <property type="protein sequence ID" value="MDR6219614.1"/>
    <property type="molecule type" value="Genomic_DNA"/>
</dbReference>
<dbReference type="Gene3D" id="3.40.50.2000">
    <property type="entry name" value="Glycogen Phosphorylase B"/>
    <property type="match status" value="1"/>
</dbReference>
<dbReference type="RefSeq" id="WP_309855861.1">
    <property type="nucleotide sequence ID" value="NZ_JAVDQJ010000007.1"/>
</dbReference>
<evidence type="ECO:0000313" key="2">
    <source>
        <dbReference type="Proteomes" id="UP001185331"/>
    </source>
</evidence>
<protein>
    <submittedName>
        <fullName evidence="1">Glycosyltransferase involved in cell wall biosynthesis</fullName>
    </submittedName>
</protein>
<dbReference type="AlphaFoldDB" id="A0AAE3XER4"/>
<comment type="caution">
    <text evidence="1">The sequence shown here is derived from an EMBL/GenBank/DDBJ whole genome shotgun (WGS) entry which is preliminary data.</text>
</comment>
<proteinExistence type="predicted"/>
<dbReference type="SUPFAM" id="SSF53756">
    <property type="entry name" value="UDP-Glycosyltransferase/glycogen phosphorylase"/>
    <property type="match status" value="1"/>
</dbReference>
<organism evidence="1 2">
    <name type="scientific">Deinococcus soli</name>
    <name type="common">ex Cha et al. 2016</name>
    <dbReference type="NCBI Taxonomy" id="1309411"/>
    <lineage>
        <taxon>Bacteria</taxon>
        <taxon>Thermotogati</taxon>
        <taxon>Deinococcota</taxon>
        <taxon>Deinococci</taxon>
        <taxon>Deinococcales</taxon>
        <taxon>Deinococcaceae</taxon>
        <taxon>Deinococcus</taxon>
    </lineage>
</organism>
<dbReference type="Pfam" id="PF13692">
    <property type="entry name" value="Glyco_trans_1_4"/>
    <property type="match status" value="1"/>
</dbReference>
<accession>A0AAE3XER4</accession>
<reference evidence="1" key="1">
    <citation type="submission" date="2023-07" db="EMBL/GenBank/DDBJ databases">
        <title>Sorghum-associated microbial communities from plants grown in Nebraska, USA.</title>
        <authorList>
            <person name="Schachtman D."/>
        </authorList>
    </citation>
    <scope>NUCLEOTIDE SEQUENCE</scope>
    <source>
        <strain evidence="1">BE330</strain>
    </source>
</reference>
<name>A0AAE3XER4_9DEIO</name>
<sequence>MKKILLVSCTDYITDKHGKSMVINGIVNILDSLEDIDLRVIGLGTNLPNIENRPLPQVGSIVRSFLSNIFNHKTIQSIIYYSAEFHRDFHKIIEEVQPDIIIYDTMRTAQFANGLKTSARQIVYMDDLYSKRYQRIISFMKENNSNINLMGNFSKKLPPILKKISQSYLIQRLLVNYEISALCKEERDSVDLYDKVVLISSVEVAELTELTSKRNIESIRPLIKDGSIRRAPRENGRFIFLGDLSLPHNEASIYNFLKEYTASILQINKDIEVVIIGKGASERLLKYSQKYPKNIIILGYVEDISQEFEQASAMIAPLIFGSGVKIKIIEAMANSLPIIATPVALEGVYFDNKSSGVFEATPKDFISHMKYLMHPSNSIMESERIANQFNKYYSLDKVEAEYRSVFLEEMK</sequence>
<gene>
    <name evidence="1" type="ORF">J2Y00_003218</name>
</gene>
<dbReference type="Proteomes" id="UP001185331">
    <property type="component" value="Unassembled WGS sequence"/>
</dbReference>